<comment type="caution">
    <text evidence="1">The sequence shown here is derived from an EMBL/GenBank/DDBJ whole genome shotgun (WGS) entry which is preliminary data.</text>
</comment>
<dbReference type="Proteomes" id="UP000468650">
    <property type="component" value="Unassembled WGS sequence"/>
</dbReference>
<accession>A0A6N6RFR9</accession>
<dbReference type="RefSeq" id="WP_151667506.1">
    <property type="nucleotide sequence ID" value="NZ_WBVO01000006.1"/>
</dbReference>
<dbReference type="EMBL" id="WBVO01000006">
    <property type="protein sequence ID" value="KAB2810005.1"/>
    <property type="molecule type" value="Genomic_DNA"/>
</dbReference>
<proteinExistence type="predicted"/>
<evidence type="ECO:0000313" key="1">
    <source>
        <dbReference type="EMBL" id="KAB2810005.1"/>
    </source>
</evidence>
<dbReference type="OrthoDB" id="6624755at2"/>
<dbReference type="AlphaFoldDB" id="A0A6N6RFR9"/>
<sequence>MTFTNKAPHPTYKELIIETSSPTYKELLSTQEWQSRRKEIIKRDGNKCSKCETTATSSQYNKNTGKYDHFWFGENEFQEVRHPNGRIEYTNYPKVIFAREMVNLHVHHNYYVEGKLPWEYEDHALITLCNTCHSDLHEEETIPVYSSDGRKIPKLTLCSRCNGAGYLKEFNYHLSGICFECNRSRFINYSL</sequence>
<reference evidence="1 2" key="1">
    <citation type="submission" date="2019-09" db="EMBL/GenBank/DDBJ databases">
        <title>Genomes of family Cryomorphaceae.</title>
        <authorList>
            <person name="Bowman J.P."/>
        </authorList>
    </citation>
    <scope>NUCLEOTIDE SEQUENCE [LARGE SCALE GENOMIC DNA]</scope>
    <source>
        <strain evidence="1 2">LMG 25704</strain>
    </source>
</reference>
<evidence type="ECO:0000313" key="2">
    <source>
        <dbReference type="Proteomes" id="UP000468650"/>
    </source>
</evidence>
<organism evidence="1 2">
    <name type="scientific">Phaeocystidibacter luteus</name>
    <dbReference type="NCBI Taxonomy" id="911197"/>
    <lineage>
        <taxon>Bacteria</taxon>
        <taxon>Pseudomonadati</taxon>
        <taxon>Bacteroidota</taxon>
        <taxon>Flavobacteriia</taxon>
        <taxon>Flavobacteriales</taxon>
        <taxon>Phaeocystidibacteraceae</taxon>
        <taxon>Phaeocystidibacter</taxon>
    </lineage>
</organism>
<gene>
    <name evidence="1" type="ORF">F8C67_08990</name>
</gene>
<name>A0A6N6RFR9_9FLAO</name>
<protein>
    <submittedName>
        <fullName evidence="1">Uncharacterized protein</fullName>
    </submittedName>
</protein>
<keyword evidence="2" id="KW-1185">Reference proteome</keyword>